<dbReference type="Proteomes" id="UP000295008">
    <property type="component" value="Unassembled WGS sequence"/>
</dbReference>
<comment type="caution">
    <text evidence="2">The sequence shown here is derived from an EMBL/GenBank/DDBJ whole genome shotgun (WGS) entry which is preliminary data.</text>
</comment>
<dbReference type="GO" id="GO:0016740">
    <property type="term" value="F:transferase activity"/>
    <property type="evidence" value="ECO:0007669"/>
    <property type="project" value="UniProtKB-KW"/>
</dbReference>
<dbReference type="PANTHER" id="PTHR36836:SF1">
    <property type="entry name" value="COLANIC ACID BIOSYNTHESIS PROTEIN WCAK"/>
    <property type="match status" value="1"/>
</dbReference>
<name>A0A4R1RV51_HYDET</name>
<dbReference type="SUPFAM" id="SSF53756">
    <property type="entry name" value="UDP-Glycosyltransferase/glycogen phosphorylase"/>
    <property type="match status" value="1"/>
</dbReference>
<dbReference type="InterPro" id="IPR007345">
    <property type="entry name" value="Polysacch_pyruvyl_Trfase"/>
</dbReference>
<accession>A0A4R1RV51</accession>
<evidence type="ECO:0000313" key="3">
    <source>
        <dbReference type="Proteomes" id="UP000295008"/>
    </source>
</evidence>
<dbReference type="EMBL" id="SLUN01000011">
    <property type="protein sequence ID" value="TCL69980.1"/>
    <property type="molecule type" value="Genomic_DNA"/>
</dbReference>
<feature type="domain" description="Polysaccharide pyruvyl transferase" evidence="1">
    <location>
        <begin position="32"/>
        <end position="306"/>
    </location>
</feature>
<organism evidence="2 3">
    <name type="scientific">Hydrogenispora ethanolica</name>
    <dbReference type="NCBI Taxonomy" id="1082276"/>
    <lineage>
        <taxon>Bacteria</taxon>
        <taxon>Bacillati</taxon>
        <taxon>Bacillota</taxon>
        <taxon>Hydrogenispora</taxon>
    </lineage>
</organism>
<evidence type="ECO:0000313" key="2">
    <source>
        <dbReference type="EMBL" id="TCL69980.1"/>
    </source>
</evidence>
<keyword evidence="2" id="KW-0808">Transferase</keyword>
<reference evidence="2 3" key="1">
    <citation type="submission" date="2019-03" db="EMBL/GenBank/DDBJ databases">
        <title>Genomic Encyclopedia of Type Strains, Phase IV (KMG-IV): sequencing the most valuable type-strain genomes for metagenomic binning, comparative biology and taxonomic classification.</title>
        <authorList>
            <person name="Goeker M."/>
        </authorList>
    </citation>
    <scope>NUCLEOTIDE SEQUENCE [LARGE SCALE GENOMIC DNA]</scope>
    <source>
        <strain evidence="2 3">LX-B</strain>
    </source>
</reference>
<keyword evidence="3" id="KW-1185">Reference proteome</keyword>
<gene>
    <name evidence="2" type="ORF">EDC14_1011102</name>
</gene>
<dbReference type="AlphaFoldDB" id="A0A4R1RV51"/>
<evidence type="ECO:0000259" key="1">
    <source>
        <dbReference type="Pfam" id="PF04230"/>
    </source>
</evidence>
<dbReference type="Pfam" id="PF04230">
    <property type="entry name" value="PS_pyruv_trans"/>
    <property type="match status" value="1"/>
</dbReference>
<dbReference type="PANTHER" id="PTHR36836">
    <property type="entry name" value="COLANIC ACID BIOSYNTHESIS PROTEIN WCAK"/>
    <property type="match status" value="1"/>
</dbReference>
<proteinExistence type="predicted"/>
<sequence length="375" mass="41499">MVFDGSDLRMPAKNATGVKDGVVVFGYYGHGNLGDETNLRQLISELRTLDPLLPIAVISGNPEQTAVRYSVPAFGRLALGQLQSHFRNMKWLIGGGGNLFQDRSSLRSLVYYSGLVQLAKYCGMKIFLYGQGIGPVRSRVGQSIARSALNQADLISLRDKLSWLALADLGVTRPEVHWTADPLLMMNPISKTAVRRFWGETPDHCSRVGVVLRRERVIPIRAWIDLVRSLRKENRVAVYLIITEPSDFQLAATVAEAAGVMLLPPAADWEELQAAIGGLDLVVSARLHGLVAGVVQGVEGFGLSCDPKIEGFCLQLNLPFQQMQKALDLEVLSGRILRQLYQPDLEETCTQAKVSFWQNRARENRVLLKKVIAPR</sequence>
<protein>
    <submittedName>
        <fullName evidence="2">Polysaccharide pyruvyl transferase CsaB</fullName>
    </submittedName>
</protein>